<dbReference type="EMBL" id="JAJSOF020000019">
    <property type="protein sequence ID" value="KAJ4438654.1"/>
    <property type="molecule type" value="Genomic_DNA"/>
</dbReference>
<evidence type="ECO:0000313" key="2">
    <source>
        <dbReference type="Proteomes" id="UP001148838"/>
    </source>
</evidence>
<gene>
    <name evidence="1" type="ORF">ANN_14601</name>
</gene>
<organism evidence="1 2">
    <name type="scientific">Periplaneta americana</name>
    <name type="common">American cockroach</name>
    <name type="synonym">Blatta americana</name>
    <dbReference type="NCBI Taxonomy" id="6978"/>
    <lineage>
        <taxon>Eukaryota</taxon>
        <taxon>Metazoa</taxon>
        <taxon>Ecdysozoa</taxon>
        <taxon>Arthropoda</taxon>
        <taxon>Hexapoda</taxon>
        <taxon>Insecta</taxon>
        <taxon>Pterygota</taxon>
        <taxon>Neoptera</taxon>
        <taxon>Polyneoptera</taxon>
        <taxon>Dictyoptera</taxon>
        <taxon>Blattodea</taxon>
        <taxon>Blattoidea</taxon>
        <taxon>Blattidae</taxon>
        <taxon>Blattinae</taxon>
        <taxon>Periplaneta</taxon>
    </lineage>
</organism>
<proteinExistence type="predicted"/>
<evidence type="ECO:0008006" key="3">
    <source>
        <dbReference type="Google" id="ProtNLM"/>
    </source>
</evidence>
<comment type="caution">
    <text evidence="1">The sequence shown here is derived from an EMBL/GenBank/DDBJ whole genome shotgun (WGS) entry which is preliminary data.</text>
</comment>
<protein>
    <recommendedName>
        <fullName evidence="3">Per a allergen</fullName>
    </recommendedName>
</protein>
<sequence>MSPGSSTESYPAFAHLGLRENPGKNLNQVTCPDRESNPGHLVSRPDALTVTPQVQRRFRREYQLRPSDDVSTYVTIMKWDRCLRETGVHMKRRDTSLLIVIRPSDGDVKFGGPLGAIRQLLGYVPTPGGLQIENGSQSCHLSAICETRIIYLRVGTKHKNYNGWGDHRANHTIPPFWLDDRPPLLRHVGVRPAAGWSV</sequence>
<name>A0ABQ8SWS9_PERAM</name>
<evidence type="ECO:0000313" key="1">
    <source>
        <dbReference type="EMBL" id="KAJ4438654.1"/>
    </source>
</evidence>
<dbReference type="Proteomes" id="UP001148838">
    <property type="component" value="Unassembled WGS sequence"/>
</dbReference>
<keyword evidence="2" id="KW-1185">Reference proteome</keyword>
<accession>A0ABQ8SWS9</accession>
<reference evidence="1 2" key="1">
    <citation type="journal article" date="2022" name="Allergy">
        <title>Genome assembly and annotation of Periplaneta americana reveal a comprehensive cockroach allergen profile.</title>
        <authorList>
            <person name="Wang L."/>
            <person name="Xiong Q."/>
            <person name="Saelim N."/>
            <person name="Wang L."/>
            <person name="Nong W."/>
            <person name="Wan A.T."/>
            <person name="Shi M."/>
            <person name="Liu X."/>
            <person name="Cao Q."/>
            <person name="Hui J.H.L."/>
            <person name="Sookrung N."/>
            <person name="Leung T.F."/>
            <person name="Tungtrongchitr A."/>
            <person name="Tsui S.K.W."/>
        </authorList>
    </citation>
    <scope>NUCLEOTIDE SEQUENCE [LARGE SCALE GENOMIC DNA]</scope>
    <source>
        <tissue evidence="1">Whole body-01</tissue>
    </source>
</reference>